<keyword evidence="3" id="KW-1185">Reference proteome</keyword>
<dbReference type="EMBL" id="CAMGYJ010000008">
    <property type="protein sequence ID" value="CAI0458044.1"/>
    <property type="molecule type" value="Genomic_DNA"/>
</dbReference>
<feature type="non-terminal residue" evidence="2">
    <location>
        <position position="1"/>
    </location>
</feature>
<organism evidence="2 3">
    <name type="scientific">Linum tenue</name>
    <dbReference type="NCBI Taxonomy" id="586396"/>
    <lineage>
        <taxon>Eukaryota</taxon>
        <taxon>Viridiplantae</taxon>
        <taxon>Streptophyta</taxon>
        <taxon>Embryophyta</taxon>
        <taxon>Tracheophyta</taxon>
        <taxon>Spermatophyta</taxon>
        <taxon>Magnoliopsida</taxon>
        <taxon>eudicotyledons</taxon>
        <taxon>Gunneridae</taxon>
        <taxon>Pentapetalae</taxon>
        <taxon>rosids</taxon>
        <taxon>fabids</taxon>
        <taxon>Malpighiales</taxon>
        <taxon>Linaceae</taxon>
        <taxon>Linum</taxon>
    </lineage>
</organism>
<feature type="region of interest" description="Disordered" evidence="1">
    <location>
        <begin position="1"/>
        <end position="25"/>
    </location>
</feature>
<evidence type="ECO:0000313" key="3">
    <source>
        <dbReference type="Proteomes" id="UP001154282"/>
    </source>
</evidence>
<dbReference type="AlphaFoldDB" id="A0AAV0NHY9"/>
<sequence length="96" mass="10979">ISTPLCPRRGLNRSPHVDRFPDSPTAAPINQSILDQNMLWCRSLLNVHCAKGNSYLVPLAGRSWPIGPRHRRSENGSRQVWNGRIEESLEKCRRNH</sequence>
<evidence type="ECO:0000313" key="2">
    <source>
        <dbReference type="EMBL" id="CAI0458044.1"/>
    </source>
</evidence>
<gene>
    <name evidence="2" type="ORF">LITE_LOCUS33364</name>
</gene>
<evidence type="ECO:0000256" key="1">
    <source>
        <dbReference type="SAM" id="MobiDB-lite"/>
    </source>
</evidence>
<reference evidence="2" key="1">
    <citation type="submission" date="2022-08" db="EMBL/GenBank/DDBJ databases">
        <authorList>
            <person name="Gutierrez-Valencia J."/>
        </authorList>
    </citation>
    <scope>NUCLEOTIDE SEQUENCE</scope>
</reference>
<name>A0AAV0NHY9_9ROSI</name>
<accession>A0AAV0NHY9</accession>
<proteinExistence type="predicted"/>
<comment type="caution">
    <text evidence="2">The sequence shown here is derived from an EMBL/GenBank/DDBJ whole genome shotgun (WGS) entry which is preliminary data.</text>
</comment>
<dbReference type="Proteomes" id="UP001154282">
    <property type="component" value="Unassembled WGS sequence"/>
</dbReference>
<protein>
    <submittedName>
        <fullName evidence="2">Uncharacterized protein</fullName>
    </submittedName>
</protein>